<dbReference type="Proteomes" id="UP001062846">
    <property type="component" value="Chromosome 4"/>
</dbReference>
<gene>
    <name evidence="1" type="ORF">RHMOL_Rhmol04G0001100</name>
</gene>
<evidence type="ECO:0000313" key="1">
    <source>
        <dbReference type="EMBL" id="KAI8557316.1"/>
    </source>
</evidence>
<dbReference type="EMBL" id="CM046391">
    <property type="protein sequence ID" value="KAI8557316.1"/>
    <property type="molecule type" value="Genomic_DNA"/>
</dbReference>
<sequence>MAYQGKGWRGRGGRAFMVNDGDGYNHGNPNQNRNEIKELSEQVATLYDKVQRLQRPTERKDSISLENRFGAPHWRRANLVRFKYTILIMNFSSFVKAH</sequence>
<organism evidence="1 2">
    <name type="scientific">Rhododendron molle</name>
    <name type="common">Chinese azalea</name>
    <name type="synonym">Azalea mollis</name>
    <dbReference type="NCBI Taxonomy" id="49168"/>
    <lineage>
        <taxon>Eukaryota</taxon>
        <taxon>Viridiplantae</taxon>
        <taxon>Streptophyta</taxon>
        <taxon>Embryophyta</taxon>
        <taxon>Tracheophyta</taxon>
        <taxon>Spermatophyta</taxon>
        <taxon>Magnoliopsida</taxon>
        <taxon>eudicotyledons</taxon>
        <taxon>Gunneridae</taxon>
        <taxon>Pentapetalae</taxon>
        <taxon>asterids</taxon>
        <taxon>Ericales</taxon>
        <taxon>Ericaceae</taxon>
        <taxon>Ericoideae</taxon>
        <taxon>Rhodoreae</taxon>
        <taxon>Rhododendron</taxon>
    </lineage>
</organism>
<comment type="caution">
    <text evidence="1">The sequence shown here is derived from an EMBL/GenBank/DDBJ whole genome shotgun (WGS) entry which is preliminary data.</text>
</comment>
<evidence type="ECO:0000313" key="2">
    <source>
        <dbReference type="Proteomes" id="UP001062846"/>
    </source>
</evidence>
<protein>
    <submittedName>
        <fullName evidence="1">Uncharacterized protein</fullName>
    </submittedName>
</protein>
<name>A0ACC0NWP3_RHOML</name>
<reference evidence="1" key="1">
    <citation type="submission" date="2022-02" db="EMBL/GenBank/DDBJ databases">
        <title>Plant Genome Project.</title>
        <authorList>
            <person name="Zhang R.-G."/>
        </authorList>
    </citation>
    <scope>NUCLEOTIDE SEQUENCE</scope>
    <source>
        <strain evidence="1">AT1</strain>
    </source>
</reference>
<keyword evidence="2" id="KW-1185">Reference proteome</keyword>
<accession>A0ACC0NWP3</accession>
<proteinExistence type="predicted"/>